<dbReference type="GO" id="GO:0005744">
    <property type="term" value="C:TIM23 mitochondrial import inner membrane translocase complex"/>
    <property type="evidence" value="ECO:0007669"/>
    <property type="project" value="UniProtKB-UniRule"/>
</dbReference>
<feature type="domain" description="FCP1 homology" evidence="2">
    <location>
        <begin position="1"/>
        <end position="163"/>
    </location>
</feature>
<feature type="non-terminal residue" evidence="3">
    <location>
        <position position="1"/>
    </location>
</feature>
<keyword evidence="1" id="KW-0811">Translocation</keyword>
<evidence type="ECO:0000256" key="1">
    <source>
        <dbReference type="RuleBase" id="RU365079"/>
    </source>
</evidence>
<dbReference type="SUPFAM" id="SSF56784">
    <property type="entry name" value="HAD-like"/>
    <property type="match status" value="1"/>
</dbReference>
<dbReference type="EMBL" id="ML991839">
    <property type="protein sequence ID" value="KAF2230566.1"/>
    <property type="molecule type" value="Genomic_DNA"/>
</dbReference>
<dbReference type="OrthoDB" id="1711508at2759"/>
<evidence type="ECO:0000313" key="3">
    <source>
        <dbReference type="EMBL" id="KAF2230566.1"/>
    </source>
</evidence>
<dbReference type="InterPro" id="IPR050365">
    <property type="entry name" value="TIM50"/>
</dbReference>
<comment type="subcellular location">
    <subcellularLocation>
        <location evidence="1">Mitochondrion inner membrane</location>
        <topology evidence="1">Single-pass membrane protein</topology>
    </subcellularLocation>
</comment>
<accession>A0A6A6GXP0</accession>
<keyword evidence="4" id="KW-1185">Reference proteome</keyword>
<keyword evidence="1" id="KW-0813">Transport</keyword>
<protein>
    <recommendedName>
        <fullName evidence="1">Mitochondrial import inner membrane translocase subunit TIM50</fullName>
    </recommendedName>
</protein>
<keyword evidence="1" id="KW-0496">Mitochondrion</keyword>
<gene>
    <name evidence="3" type="ORF">EV356DRAFT_453595</name>
</gene>
<organism evidence="3 4">
    <name type="scientific">Viridothelium virens</name>
    <name type="common">Speckled blister lichen</name>
    <name type="synonym">Trypethelium virens</name>
    <dbReference type="NCBI Taxonomy" id="1048519"/>
    <lineage>
        <taxon>Eukaryota</taxon>
        <taxon>Fungi</taxon>
        <taxon>Dikarya</taxon>
        <taxon>Ascomycota</taxon>
        <taxon>Pezizomycotina</taxon>
        <taxon>Dothideomycetes</taxon>
        <taxon>Dothideomycetes incertae sedis</taxon>
        <taxon>Trypetheliales</taxon>
        <taxon>Trypetheliaceae</taxon>
        <taxon>Viridothelium</taxon>
    </lineage>
</organism>
<dbReference type="AlphaFoldDB" id="A0A6A6GXP0"/>
<comment type="function">
    <text evidence="1">Essential component of the TIM23 complex, a complex that mediates the translocation of transit peptide-containing proteins across the mitochondrial inner membrane.</text>
</comment>
<sequence length="197" mass="22695">TEPRRLLIVIDLNGTVLYRPTYKNPDCFKKRPQVKDFIKYLFDNFAVMVWSSAKQINADAMCRNLLTAEQQERLVAKVGRDNDLNDDVQAFKRLKDIWSGSFPAITDPGQWNQSNTVLIDTSLQSAKSEPYNAIAIPAFRSGLPEQERDKDVLQNVKKYLEILCTINNVSRYLRMYPFEVEDEARNHKRPANATVLP</sequence>
<dbReference type="InterPro" id="IPR023214">
    <property type="entry name" value="HAD_sf"/>
</dbReference>
<dbReference type="PANTHER" id="PTHR12210">
    <property type="entry name" value="DULLARD PROTEIN PHOSPHATASE"/>
    <property type="match status" value="1"/>
</dbReference>
<dbReference type="InterPro" id="IPR036412">
    <property type="entry name" value="HAD-like_sf"/>
</dbReference>
<keyword evidence="1" id="KW-0809">Transit peptide</keyword>
<dbReference type="InterPro" id="IPR004274">
    <property type="entry name" value="FCP1_dom"/>
</dbReference>
<dbReference type="SMART" id="SM00577">
    <property type="entry name" value="CPDc"/>
    <property type="match status" value="1"/>
</dbReference>
<comment type="subunit">
    <text evidence="1">Component of the TIM23 complex.</text>
</comment>
<proteinExistence type="inferred from homology"/>
<name>A0A6A6GXP0_VIRVR</name>
<keyword evidence="1" id="KW-0653">Protein transport</keyword>
<dbReference type="GO" id="GO:0015031">
    <property type="term" value="P:protein transport"/>
    <property type="evidence" value="ECO:0007669"/>
    <property type="project" value="UniProtKB-KW"/>
</dbReference>
<dbReference type="Gene3D" id="3.40.50.1000">
    <property type="entry name" value="HAD superfamily/HAD-like"/>
    <property type="match status" value="1"/>
</dbReference>
<dbReference type="PROSITE" id="PS50969">
    <property type="entry name" value="FCP1"/>
    <property type="match status" value="1"/>
</dbReference>
<comment type="similarity">
    <text evidence="1">Belongs to the TIM50 family.</text>
</comment>
<evidence type="ECO:0000313" key="4">
    <source>
        <dbReference type="Proteomes" id="UP000800092"/>
    </source>
</evidence>
<reference evidence="3" key="1">
    <citation type="journal article" date="2020" name="Stud. Mycol.">
        <title>101 Dothideomycetes genomes: a test case for predicting lifestyles and emergence of pathogens.</title>
        <authorList>
            <person name="Haridas S."/>
            <person name="Albert R."/>
            <person name="Binder M."/>
            <person name="Bloem J."/>
            <person name="Labutti K."/>
            <person name="Salamov A."/>
            <person name="Andreopoulos B."/>
            <person name="Baker S."/>
            <person name="Barry K."/>
            <person name="Bills G."/>
            <person name="Bluhm B."/>
            <person name="Cannon C."/>
            <person name="Castanera R."/>
            <person name="Culley D."/>
            <person name="Daum C."/>
            <person name="Ezra D."/>
            <person name="Gonzalez J."/>
            <person name="Henrissat B."/>
            <person name="Kuo A."/>
            <person name="Liang C."/>
            <person name="Lipzen A."/>
            <person name="Lutzoni F."/>
            <person name="Magnuson J."/>
            <person name="Mondo S."/>
            <person name="Nolan M."/>
            <person name="Ohm R."/>
            <person name="Pangilinan J."/>
            <person name="Park H.-J."/>
            <person name="Ramirez L."/>
            <person name="Alfaro M."/>
            <person name="Sun H."/>
            <person name="Tritt A."/>
            <person name="Yoshinaga Y."/>
            <person name="Zwiers L.-H."/>
            <person name="Turgeon B."/>
            <person name="Goodwin S."/>
            <person name="Spatafora J."/>
            <person name="Crous P."/>
            <person name="Grigoriev I."/>
        </authorList>
    </citation>
    <scope>NUCLEOTIDE SEQUENCE</scope>
    <source>
        <strain evidence="3">Tuck. ex Michener</strain>
    </source>
</reference>
<dbReference type="Pfam" id="PF03031">
    <property type="entry name" value="NIF"/>
    <property type="match status" value="1"/>
</dbReference>
<evidence type="ECO:0000259" key="2">
    <source>
        <dbReference type="PROSITE" id="PS50969"/>
    </source>
</evidence>
<dbReference type="Proteomes" id="UP000800092">
    <property type="component" value="Unassembled WGS sequence"/>
</dbReference>